<dbReference type="PANTHER" id="PTHR30024:SF42">
    <property type="entry name" value="ALIPHATIC SULFONATES-BINDING PROTEIN-RELATED"/>
    <property type="match status" value="1"/>
</dbReference>
<keyword evidence="3" id="KW-0813">Transport</keyword>
<evidence type="ECO:0000259" key="6">
    <source>
        <dbReference type="SMART" id="SM00062"/>
    </source>
</evidence>
<comment type="caution">
    <text evidence="7">The sequence shown here is derived from an EMBL/GenBank/DDBJ whole genome shotgun (WGS) entry which is preliminary data.</text>
</comment>
<evidence type="ECO:0000256" key="4">
    <source>
        <dbReference type="ARBA" id="ARBA00022729"/>
    </source>
</evidence>
<sequence>MYQRTPAPAHRHRSADDGHRRPPGHSRTGRRPRSLLAALLAVALTATGALAGCGEDDSAGADSGKLLVGYQRFGGLSLVKARGEAPDATWSLFESGPALTEALKAGAIDIGQVGEAPPVFAAAGKIKFRIIGTSEPVPQGEAVLVKEAKGFRSFADLKGRTVALNKGSNVNWLLVKLLEAHQMTLADINVKYLKPAEARPAFDNDQVDAWIIWDPYFALAEQPGVKILADATGLASNREYILVSPEALERKPDQIREFLKTYRTVTDWGIANPAERTKILAPELKIDEPTTARALARSAKPLAPVTPEIGAELQAIADGFTKLELIPERVEIAPLVDDRFGEVFR</sequence>
<evidence type="ECO:0000256" key="3">
    <source>
        <dbReference type="ARBA" id="ARBA00022448"/>
    </source>
</evidence>
<evidence type="ECO:0000256" key="1">
    <source>
        <dbReference type="ARBA" id="ARBA00004418"/>
    </source>
</evidence>
<proteinExistence type="inferred from homology"/>
<dbReference type="InterPro" id="IPR015168">
    <property type="entry name" value="SsuA/THI5"/>
</dbReference>
<feature type="region of interest" description="Disordered" evidence="5">
    <location>
        <begin position="1"/>
        <end position="32"/>
    </location>
</feature>
<comment type="similarity">
    <text evidence="2">Belongs to the bacterial solute-binding protein SsuA/TauA family.</text>
</comment>
<comment type="subcellular location">
    <subcellularLocation>
        <location evidence="1">Periplasm</location>
    </subcellularLocation>
</comment>
<evidence type="ECO:0000256" key="5">
    <source>
        <dbReference type="SAM" id="MobiDB-lite"/>
    </source>
</evidence>
<feature type="compositionally biased region" description="Basic residues" evidence="5">
    <location>
        <begin position="21"/>
        <end position="32"/>
    </location>
</feature>
<feature type="domain" description="Solute-binding protein family 3/N-terminal" evidence="6">
    <location>
        <begin position="65"/>
        <end position="276"/>
    </location>
</feature>
<dbReference type="InterPro" id="IPR010067">
    <property type="entry name" value="ABC_SsuA_sub-bd"/>
</dbReference>
<dbReference type="RefSeq" id="WP_203865580.1">
    <property type="nucleotide sequence ID" value="NZ_BONW01000008.1"/>
</dbReference>
<keyword evidence="8" id="KW-1185">Reference proteome</keyword>
<dbReference type="Pfam" id="PF09084">
    <property type="entry name" value="NMT1"/>
    <property type="match status" value="1"/>
</dbReference>
<dbReference type="SUPFAM" id="SSF53850">
    <property type="entry name" value="Periplasmic binding protein-like II"/>
    <property type="match status" value="1"/>
</dbReference>
<evidence type="ECO:0000313" key="8">
    <source>
        <dbReference type="Proteomes" id="UP000646749"/>
    </source>
</evidence>
<reference evidence="7 8" key="1">
    <citation type="submission" date="2021-01" db="EMBL/GenBank/DDBJ databases">
        <title>Whole genome shotgun sequence of Plantactinospora endophytica NBRC 110450.</title>
        <authorList>
            <person name="Komaki H."/>
            <person name="Tamura T."/>
        </authorList>
    </citation>
    <scope>NUCLEOTIDE SEQUENCE [LARGE SCALE GENOMIC DNA]</scope>
    <source>
        <strain evidence="7 8">NBRC 110450</strain>
    </source>
</reference>
<name>A0ABQ4DX23_9ACTN</name>
<dbReference type="PANTHER" id="PTHR30024">
    <property type="entry name" value="ALIPHATIC SULFONATES-BINDING PROTEIN-RELATED"/>
    <property type="match status" value="1"/>
</dbReference>
<dbReference type="NCBIfam" id="TIGR01728">
    <property type="entry name" value="SsuA_fam"/>
    <property type="match status" value="1"/>
</dbReference>
<gene>
    <name evidence="7" type="ORF">Pen02_19170</name>
</gene>
<dbReference type="SMART" id="SM00062">
    <property type="entry name" value="PBPb"/>
    <property type="match status" value="1"/>
</dbReference>
<dbReference type="Gene3D" id="3.40.190.10">
    <property type="entry name" value="Periplasmic binding protein-like II"/>
    <property type="match status" value="2"/>
</dbReference>
<protein>
    <submittedName>
        <fullName evidence="7">Sulfonate ABC transporter substrate-binding protein</fullName>
    </submittedName>
</protein>
<dbReference type="Proteomes" id="UP000646749">
    <property type="component" value="Unassembled WGS sequence"/>
</dbReference>
<dbReference type="InterPro" id="IPR001638">
    <property type="entry name" value="Solute-binding_3/MltF_N"/>
</dbReference>
<accession>A0ABQ4DX23</accession>
<evidence type="ECO:0000313" key="7">
    <source>
        <dbReference type="EMBL" id="GIG86981.1"/>
    </source>
</evidence>
<dbReference type="EMBL" id="BONW01000008">
    <property type="protein sequence ID" value="GIG86981.1"/>
    <property type="molecule type" value="Genomic_DNA"/>
</dbReference>
<organism evidence="7 8">
    <name type="scientific">Plantactinospora endophytica</name>
    <dbReference type="NCBI Taxonomy" id="673535"/>
    <lineage>
        <taxon>Bacteria</taxon>
        <taxon>Bacillati</taxon>
        <taxon>Actinomycetota</taxon>
        <taxon>Actinomycetes</taxon>
        <taxon>Micromonosporales</taxon>
        <taxon>Micromonosporaceae</taxon>
        <taxon>Plantactinospora</taxon>
    </lineage>
</organism>
<evidence type="ECO:0000256" key="2">
    <source>
        <dbReference type="ARBA" id="ARBA00010742"/>
    </source>
</evidence>
<keyword evidence="4" id="KW-0732">Signal</keyword>